<comment type="caution">
    <text evidence="1">The sequence shown here is derived from an EMBL/GenBank/DDBJ whole genome shotgun (WGS) entry which is preliminary data.</text>
</comment>
<keyword evidence="2" id="KW-1185">Reference proteome</keyword>
<gene>
    <name evidence="1" type="primary">Acey_s1451.g3880</name>
    <name evidence="1" type="ORF">Y032_1451g3880</name>
</gene>
<evidence type="ECO:0000313" key="1">
    <source>
        <dbReference type="EMBL" id="EYC34780.1"/>
    </source>
</evidence>
<dbReference type="Proteomes" id="UP000024635">
    <property type="component" value="Unassembled WGS sequence"/>
</dbReference>
<reference evidence="2" key="1">
    <citation type="journal article" date="2015" name="Nat. Genet.">
        <title>The genome and transcriptome of the zoonotic hookworm Ancylostoma ceylanicum identify infection-specific gene families.</title>
        <authorList>
            <person name="Schwarz E.M."/>
            <person name="Hu Y."/>
            <person name="Antoshechkin I."/>
            <person name="Miller M.M."/>
            <person name="Sternberg P.W."/>
            <person name="Aroian R.V."/>
        </authorList>
    </citation>
    <scope>NUCLEOTIDE SEQUENCE</scope>
    <source>
        <strain evidence="2">HY135</strain>
    </source>
</reference>
<protein>
    <submittedName>
        <fullName evidence="1">Uncharacterized protein</fullName>
    </submittedName>
</protein>
<dbReference type="AlphaFoldDB" id="A0A016W550"/>
<proteinExistence type="predicted"/>
<feature type="non-terminal residue" evidence="1">
    <location>
        <position position="1"/>
    </location>
</feature>
<dbReference type="EMBL" id="JARK01001050">
    <property type="protein sequence ID" value="EYC34780.1"/>
    <property type="molecule type" value="Genomic_DNA"/>
</dbReference>
<sequence>GGPKRRKHRLFSRHARLIARLRPPCQAVASDMIFAVVALGRSVALSSDLRDSRIIVTAQRPLVGVVMFLAR</sequence>
<accession>A0A016W550</accession>
<organism evidence="1 2">
    <name type="scientific">Ancylostoma ceylanicum</name>
    <dbReference type="NCBI Taxonomy" id="53326"/>
    <lineage>
        <taxon>Eukaryota</taxon>
        <taxon>Metazoa</taxon>
        <taxon>Ecdysozoa</taxon>
        <taxon>Nematoda</taxon>
        <taxon>Chromadorea</taxon>
        <taxon>Rhabditida</taxon>
        <taxon>Rhabditina</taxon>
        <taxon>Rhabditomorpha</taxon>
        <taxon>Strongyloidea</taxon>
        <taxon>Ancylostomatidae</taxon>
        <taxon>Ancylostomatinae</taxon>
        <taxon>Ancylostoma</taxon>
    </lineage>
</organism>
<name>A0A016W550_9BILA</name>
<evidence type="ECO:0000313" key="2">
    <source>
        <dbReference type="Proteomes" id="UP000024635"/>
    </source>
</evidence>